<sequence length="144" mass="15887">MNSTIHPPTAHSPATLYIVLDAVRCWAAARRKHRPAMAQLHLRLRRYGCEQLSPALDSLLRLSEQVTGHDLRTGRGPRLSADENLLIDLLQARWPGPVPYACSDAIACAFCYAVRSTQILLAQALDARRSGAALTIRDADPLYC</sequence>
<evidence type="ECO:0000313" key="1">
    <source>
        <dbReference type="EMBL" id="MBB4147786.1"/>
    </source>
</evidence>
<dbReference type="EMBL" id="JACIEU010000005">
    <property type="protein sequence ID" value="MBB4147786.1"/>
    <property type="molecule type" value="Genomic_DNA"/>
</dbReference>
<name>A0A7W6LP44_9SPHN</name>
<protein>
    <submittedName>
        <fullName evidence="1">Uncharacterized protein</fullName>
    </submittedName>
</protein>
<proteinExistence type="predicted"/>
<accession>A0A7W6LP44</accession>
<keyword evidence="2" id="KW-1185">Reference proteome</keyword>
<evidence type="ECO:0000313" key="2">
    <source>
        <dbReference type="Proteomes" id="UP000590524"/>
    </source>
</evidence>
<dbReference type="RefSeq" id="WP_188081586.1">
    <property type="nucleotide sequence ID" value="NZ_JACIEU010000005.1"/>
</dbReference>
<comment type="caution">
    <text evidence="1">The sequence shown here is derived from an EMBL/GenBank/DDBJ whole genome shotgun (WGS) entry which is preliminary data.</text>
</comment>
<reference evidence="1 2" key="1">
    <citation type="submission" date="2020-08" db="EMBL/GenBank/DDBJ databases">
        <title>Genomic Encyclopedia of Type Strains, Phase IV (KMG-IV): sequencing the most valuable type-strain genomes for metagenomic binning, comparative biology and taxonomic classification.</title>
        <authorList>
            <person name="Goeker M."/>
        </authorList>
    </citation>
    <scope>NUCLEOTIDE SEQUENCE [LARGE SCALE GENOMIC DNA]</scope>
    <source>
        <strain evidence="1 2">DSM 19371</strain>
    </source>
</reference>
<dbReference type="AlphaFoldDB" id="A0A7W6LP44"/>
<dbReference type="Proteomes" id="UP000590524">
    <property type="component" value="Unassembled WGS sequence"/>
</dbReference>
<organism evidence="1 2">
    <name type="scientific">Sphingobium scionense</name>
    <dbReference type="NCBI Taxonomy" id="1404341"/>
    <lineage>
        <taxon>Bacteria</taxon>
        <taxon>Pseudomonadati</taxon>
        <taxon>Pseudomonadota</taxon>
        <taxon>Alphaproteobacteria</taxon>
        <taxon>Sphingomonadales</taxon>
        <taxon>Sphingomonadaceae</taxon>
        <taxon>Sphingobium</taxon>
    </lineage>
</organism>
<gene>
    <name evidence="1" type="ORF">GGQ90_001561</name>
</gene>